<feature type="transmembrane region" description="Helical" evidence="1">
    <location>
        <begin position="21"/>
        <end position="38"/>
    </location>
</feature>
<evidence type="ECO:0000256" key="1">
    <source>
        <dbReference type="SAM" id="Phobius"/>
    </source>
</evidence>
<dbReference type="EMBL" id="NUVX01000081">
    <property type="protein sequence ID" value="PFJ29074.1"/>
    <property type="molecule type" value="Genomic_DNA"/>
</dbReference>
<dbReference type="Proteomes" id="UP000224003">
    <property type="component" value="Unassembled WGS sequence"/>
</dbReference>
<dbReference type="RefSeq" id="WP_098006959.1">
    <property type="nucleotide sequence ID" value="NZ_NUVX01000081.1"/>
</dbReference>
<organism evidence="2 3">
    <name type="scientific">Bacillus thuringiensis</name>
    <dbReference type="NCBI Taxonomy" id="1428"/>
    <lineage>
        <taxon>Bacteria</taxon>
        <taxon>Bacillati</taxon>
        <taxon>Bacillota</taxon>
        <taxon>Bacilli</taxon>
        <taxon>Bacillales</taxon>
        <taxon>Bacillaceae</taxon>
        <taxon>Bacillus</taxon>
        <taxon>Bacillus cereus group</taxon>
    </lineage>
</organism>
<comment type="caution">
    <text evidence="2">The sequence shown here is derived from an EMBL/GenBank/DDBJ whole genome shotgun (WGS) entry which is preliminary data.</text>
</comment>
<reference evidence="2 3" key="1">
    <citation type="submission" date="2017-09" db="EMBL/GenBank/DDBJ databases">
        <title>Large-scale bioinformatics analysis of Bacillus genomes uncovers conserved roles of natural products in bacterial physiology.</title>
        <authorList>
            <consortium name="Agbiome Team Llc"/>
            <person name="Bleich R.M."/>
            <person name="Grubbs K.J."/>
            <person name="Santa Maria K.C."/>
            <person name="Allen S.E."/>
            <person name="Farag S."/>
            <person name="Shank E.A."/>
            <person name="Bowers A."/>
        </authorList>
    </citation>
    <scope>NUCLEOTIDE SEQUENCE [LARGE SCALE GENOMIC DNA]</scope>
    <source>
        <strain evidence="2 3">AFS085496</strain>
    </source>
</reference>
<proteinExistence type="predicted"/>
<keyword evidence="1" id="KW-0472">Membrane</keyword>
<evidence type="ECO:0000313" key="3">
    <source>
        <dbReference type="Proteomes" id="UP000224003"/>
    </source>
</evidence>
<evidence type="ECO:0000313" key="2">
    <source>
        <dbReference type="EMBL" id="PFJ29074.1"/>
    </source>
</evidence>
<accession>A0A9X6WGV9</accession>
<keyword evidence="1" id="KW-1133">Transmembrane helix</keyword>
<name>A0A9X6WGV9_BACTU</name>
<gene>
    <name evidence="2" type="ORF">COJ15_32945</name>
</gene>
<protein>
    <submittedName>
        <fullName evidence="2">Uncharacterized protein</fullName>
    </submittedName>
</protein>
<dbReference type="AlphaFoldDB" id="A0A9X6WGV9"/>
<keyword evidence="1" id="KW-0812">Transmembrane</keyword>
<sequence>MKNKSWRKKRIEKRKEKRKDSHIGWLIFDIITDILLFVPELIVGCFRLLFIAFRVLIRMIGDIF</sequence>